<dbReference type="AlphaFoldDB" id="A0A834TPS2"/>
<organism evidence="1 2">
    <name type="scientific">Senna tora</name>
    <dbReference type="NCBI Taxonomy" id="362788"/>
    <lineage>
        <taxon>Eukaryota</taxon>
        <taxon>Viridiplantae</taxon>
        <taxon>Streptophyta</taxon>
        <taxon>Embryophyta</taxon>
        <taxon>Tracheophyta</taxon>
        <taxon>Spermatophyta</taxon>
        <taxon>Magnoliopsida</taxon>
        <taxon>eudicotyledons</taxon>
        <taxon>Gunneridae</taxon>
        <taxon>Pentapetalae</taxon>
        <taxon>rosids</taxon>
        <taxon>fabids</taxon>
        <taxon>Fabales</taxon>
        <taxon>Fabaceae</taxon>
        <taxon>Caesalpinioideae</taxon>
        <taxon>Cassia clade</taxon>
        <taxon>Senna</taxon>
    </lineage>
</organism>
<sequence length="502" mass="55986">MASETPNQISLRLMVDKERNRLLFAEAEKEFVDVLLSFLTLPLGTIARLVSKDSNLKLIRFGCISSLYQSVGNMDYKCFCTNTCKEMLLKPRNPMEAHCGNLKINIDDTEPTKYFICPKFECRENTESVLLSTFRNHHKCYCGSNLSSEIKLDSSINVASEGFVQEMVTFIILDDLSVITIGDRYTTLGLLRNLGIKDTPMALTVDITQNEVLDILKCASLSMSKTVLSDIFLHKKQYIEKSKSLESYLLIKGEKAIVEEDNKNVKLKMKLTVRKSNGKVMFAEVEKDFVDVLLSFLTLSVGAVGHILGVDSCFGCLSQLYTSVFDLNCKYFNSEEMKGMLNNPGVAPQFKVNTDILKVHEVTHSKYSCFTSQNGSDISSSLTAARQSNYISYANKYIDVYSTVTLLDPKIPIKGKSNSDGGFVKGPSMYMVTDDLVVKPFSFSSAVSFLNESNVGDDDLEERIISIRVKEVMAILKASVMMSSSALTTALSPFIKSIKEEK</sequence>
<protein>
    <submittedName>
        <fullName evidence="1">DUF674 family protein</fullName>
    </submittedName>
</protein>
<name>A0A834TPS2_9FABA</name>
<dbReference type="Pfam" id="PF05056">
    <property type="entry name" value="DUF674"/>
    <property type="match status" value="1"/>
</dbReference>
<evidence type="ECO:0000313" key="2">
    <source>
        <dbReference type="Proteomes" id="UP000634136"/>
    </source>
</evidence>
<keyword evidence="2" id="KW-1185">Reference proteome</keyword>
<reference evidence="1" key="1">
    <citation type="submission" date="2020-09" db="EMBL/GenBank/DDBJ databases">
        <title>Genome-Enabled Discovery of Anthraquinone Biosynthesis in Senna tora.</title>
        <authorList>
            <person name="Kang S.-H."/>
            <person name="Pandey R.P."/>
            <person name="Lee C.-M."/>
            <person name="Sim J.-S."/>
            <person name="Jeong J.-T."/>
            <person name="Choi B.-S."/>
            <person name="Jung M."/>
            <person name="Ginzburg D."/>
            <person name="Zhao K."/>
            <person name="Won S.Y."/>
            <person name="Oh T.-J."/>
            <person name="Yu Y."/>
            <person name="Kim N.-H."/>
            <person name="Lee O.R."/>
            <person name="Lee T.-H."/>
            <person name="Bashyal P."/>
            <person name="Kim T.-S."/>
            <person name="Lee W.-H."/>
            <person name="Kawkins C."/>
            <person name="Kim C.-K."/>
            <person name="Kim J.S."/>
            <person name="Ahn B.O."/>
            <person name="Rhee S.Y."/>
            <person name="Sohng J.K."/>
        </authorList>
    </citation>
    <scope>NUCLEOTIDE SEQUENCE</scope>
    <source>
        <tissue evidence="1">Leaf</tissue>
    </source>
</reference>
<accession>A0A834TPS2</accession>
<dbReference type="Proteomes" id="UP000634136">
    <property type="component" value="Unassembled WGS sequence"/>
</dbReference>
<dbReference type="InterPro" id="IPR007750">
    <property type="entry name" value="DUF674"/>
</dbReference>
<dbReference type="EMBL" id="JAAIUW010000006">
    <property type="protein sequence ID" value="KAF7825587.1"/>
    <property type="molecule type" value="Genomic_DNA"/>
</dbReference>
<dbReference type="OrthoDB" id="1277335at2759"/>
<comment type="caution">
    <text evidence="1">The sequence shown here is derived from an EMBL/GenBank/DDBJ whole genome shotgun (WGS) entry which is preliminary data.</text>
</comment>
<dbReference type="PANTHER" id="PTHR33103:SF27">
    <property type="entry name" value="OS04G0594700 PROTEIN"/>
    <property type="match status" value="1"/>
</dbReference>
<proteinExistence type="predicted"/>
<dbReference type="PANTHER" id="PTHR33103">
    <property type="entry name" value="OS01G0153900 PROTEIN"/>
    <property type="match status" value="1"/>
</dbReference>
<evidence type="ECO:0000313" key="1">
    <source>
        <dbReference type="EMBL" id="KAF7825587.1"/>
    </source>
</evidence>
<gene>
    <name evidence="1" type="ORF">G2W53_016751</name>
</gene>